<evidence type="ECO:0000256" key="5">
    <source>
        <dbReference type="ARBA" id="ARBA00022679"/>
    </source>
</evidence>
<dbReference type="PANTHER" id="PTHR11048:SF28">
    <property type="entry name" value="4-HYDROXYBENZOATE POLYPRENYLTRANSFERASE, MITOCHONDRIAL"/>
    <property type="match status" value="1"/>
</dbReference>
<dbReference type="GO" id="GO:0008412">
    <property type="term" value="F:4-hydroxybenzoate polyprenyltransferase activity"/>
    <property type="evidence" value="ECO:0007669"/>
    <property type="project" value="TreeGrafter"/>
</dbReference>
<sequence>MPASISNYRNGVWSPKSELAWLPKSWVPFAELMRLHKPVGIMNIFFPYLFGLLFAACVSTTVMELGTTLLLATYLFAAAFILHSAGGTWDDIIDRDLDCLVERTRLQPMARGAVTLRAAYVFTVAQFFAWLALLW</sequence>
<dbReference type="Proteomes" id="UP001166286">
    <property type="component" value="Unassembled WGS sequence"/>
</dbReference>
<reference evidence="10" key="1">
    <citation type="submission" date="2023-03" db="EMBL/GenBank/DDBJ databases">
        <title>Complete genome of Cladonia borealis.</title>
        <authorList>
            <person name="Park H."/>
        </authorList>
    </citation>
    <scope>NUCLEOTIDE SEQUENCE</scope>
    <source>
        <strain evidence="10">ANT050790</strain>
    </source>
</reference>
<dbReference type="AlphaFoldDB" id="A0AA39R7F8"/>
<dbReference type="GO" id="GO:0005743">
    <property type="term" value="C:mitochondrial inner membrane"/>
    <property type="evidence" value="ECO:0007669"/>
    <property type="project" value="TreeGrafter"/>
</dbReference>
<dbReference type="Pfam" id="PF01040">
    <property type="entry name" value="UbiA"/>
    <property type="match status" value="1"/>
</dbReference>
<keyword evidence="5" id="KW-0808">Transferase</keyword>
<dbReference type="Gene3D" id="1.10.357.140">
    <property type="entry name" value="UbiA prenyltransferase"/>
    <property type="match status" value="1"/>
</dbReference>
<evidence type="ECO:0000313" key="11">
    <source>
        <dbReference type="Proteomes" id="UP001166286"/>
    </source>
</evidence>
<dbReference type="InterPro" id="IPR039653">
    <property type="entry name" value="Prenyltransferase"/>
</dbReference>
<protein>
    <submittedName>
        <fullName evidence="10">Uncharacterized protein</fullName>
    </submittedName>
</protein>
<evidence type="ECO:0000313" key="10">
    <source>
        <dbReference type="EMBL" id="KAK0514703.1"/>
    </source>
</evidence>
<feature type="transmembrane region" description="Helical" evidence="9">
    <location>
        <begin position="114"/>
        <end position="133"/>
    </location>
</feature>
<evidence type="ECO:0000256" key="9">
    <source>
        <dbReference type="SAM" id="Phobius"/>
    </source>
</evidence>
<keyword evidence="8 9" id="KW-0472">Membrane</keyword>
<dbReference type="InterPro" id="IPR000537">
    <property type="entry name" value="UbiA_prenyltransferase"/>
</dbReference>
<organism evidence="10 11">
    <name type="scientific">Cladonia borealis</name>
    <dbReference type="NCBI Taxonomy" id="184061"/>
    <lineage>
        <taxon>Eukaryota</taxon>
        <taxon>Fungi</taxon>
        <taxon>Dikarya</taxon>
        <taxon>Ascomycota</taxon>
        <taxon>Pezizomycotina</taxon>
        <taxon>Lecanoromycetes</taxon>
        <taxon>OSLEUM clade</taxon>
        <taxon>Lecanoromycetidae</taxon>
        <taxon>Lecanorales</taxon>
        <taxon>Lecanorineae</taxon>
        <taxon>Cladoniaceae</taxon>
        <taxon>Cladonia</taxon>
    </lineage>
</organism>
<comment type="caution">
    <text evidence="10">The sequence shown here is derived from an EMBL/GenBank/DDBJ whole genome shotgun (WGS) entry which is preliminary data.</text>
</comment>
<keyword evidence="7 9" id="KW-1133">Transmembrane helix</keyword>
<evidence type="ECO:0000256" key="2">
    <source>
        <dbReference type="ARBA" id="ARBA00004141"/>
    </source>
</evidence>
<dbReference type="EMBL" id="JAFEKC020000005">
    <property type="protein sequence ID" value="KAK0514703.1"/>
    <property type="molecule type" value="Genomic_DNA"/>
</dbReference>
<comment type="similarity">
    <text evidence="4">Belongs to the UbiA prenyltransferase family.</text>
</comment>
<comment type="pathway">
    <text evidence="3">Secondary metabolite biosynthesis.</text>
</comment>
<comment type="cofactor">
    <cofactor evidence="1">
        <name>Mg(2+)</name>
        <dbReference type="ChEBI" id="CHEBI:18420"/>
    </cofactor>
</comment>
<evidence type="ECO:0000256" key="4">
    <source>
        <dbReference type="ARBA" id="ARBA00005985"/>
    </source>
</evidence>
<proteinExistence type="inferred from homology"/>
<dbReference type="GO" id="GO:0006744">
    <property type="term" value="P:ubiquinone biosynthetic process"/>
    <property type="evidence" value="ECO:0007669"/>
    <property type="project" value="TreeGrafter"/>
</dbReference>
<keyword evidence="11" id="KW-1185">Reference proteome</keyword>
<comment type="subcellular location">
    <subcellularLocation>
        <location evidence="2">Membrane</location>
        <topology evidence="2">Multi-pass membrane protein</topology>
    </subcellularLocation>
</comment>
<keyword evidence="6 9" id="KW-0812">Transmembrane</keyword>
<feature type="transmembrane region" description="Helical" evidence="9">
    <location>
        <begin position="41"/>
        <end position="63"/>
    </location>
</feature>
<gene>
    <name evidence="10" type="ORF">JMJ35_003320</name>
</gene>
<name>A0AA39R7F8_9LECA</name>
<feature type="transmembrane region" description="Helical" evidence="9">
    <location>
        <begin position="69"/>
        <end position="93"/>
    </location>
</feature>
<evidence type="ECO:0000256" key="6">
    <source>
        <dbReference type="ARBA" id="ARBA00022692"/>
    </source>
</evidence>
<dbReference type="PANTHER" id="PTHR11048">
    <property type="entry name" value="PRENYLTRANSFERASES"/>
    <property type="match status" value="1"/>
</dbReference>
<evidence type="ECO:0000256" key="8">
    <source>
        <dbReference type="ARBA" id="ARBA00023136"/>
    </source>
</evidence>
<evidence type="ECO:0000256" key="7">
    <source>
        <dbReference type="ARBA" id="ARBA00022989"/>
    </source>
</evidence>
<accession>A0AA39R7F8</accession>
<evidence type="ECO:0000256" key="3">
    <source>
        <dbReference type="ARBA" id="ARBA00005179"/>
    </source>
</evidence>
<dbReference type="InterPro" id="IPR044878">
    <property type="entry name" value="UbiA_sf"/>
</dbReference>
<evidence type="ECO:0000256" key="1">
    <source>
        <dbReference type="ARBA" id="ARBA00001946"/>
    </source>
</evidence>